<feature type="non-terminal residue" evidence="1">
    <location>
        <position position="60"/>
    </location>
</feature>
<evidence type="ECO:0000313" key="1">
    <source>
        <dbReference type="EMBL" id="KAJ9583344.1"/>
    </source>
</evidence>
<protein>
    <submittedName>
        <fullName evidence="1">Uncharacterized protein</fullName>
    </submittedName>
</protein>
<comment type="caution">
    <text evidence="1">The sequence shown here is derived from an EMBL/GenBank/DDBJ whole genome shotgun (WGS) entry which is preliminary data.</text>
</comment>
<dbReference type="Proteomes" id="UP001233999">
    <property type="component" value="Unassembled WGS sequence"/>
</dbReference>
<sequence length="60" mass="6880">PFSHLQQYAMLYVIIRHCCQLYTCSKLERAFVGTIILCSMLPNRFVNIFSAGMASFGLFQ</sequence>
<evidence type="ECO:0000313" key="2">
    <source>
        <dbReference type="Proteomes" id="UP001233999"/>
    </source>
</evidence>
<dbReference type="AlphaFoldDB" id="A0AAD7ZMA2"/>
<reference evidence="1" key="1">
    <citation type="journal article" date="2023" name="IScience">
        <title>Live-bearing cockroach genome reveals convergent evolutionary mechanisms linked to viviparity in insects and beyond.</title>
        <authorList>
            <person name="Fouks B."/>
            <person name="Harrison M.C."/>
            <person name="Mikhailova A.A."/>
            <person name="Marchal E."/>
            <person name="English S."/>
            <person name="Carruthers M."/>
            <person name="Jennings E.C."/>
            <person name="Chiamaka E.L."/>
            <person name="Frigard R.A."/>
            <person name="Pippel M."/>
            <person name="Attardo G.M."/>
            <person name="Benoit J.B."/>
            <person name="Bornberg-Bauer E."/>
            <person name="Tobe S.S."/>
        </authorList>
    </citation>
    <scope>NUCLEOTIDE SEQUENCE</scope>
    <source>
        <strain evidence="1">Stay&amp;Tobe</strain>
    </source>
</reference>
<proteinExistence type="predicted"/>
<name>A0AAD7ZMA2_DIPPU</name>
<gene>
    <name evidence="1" type="ORF">L9F63_022306</name>
</gene>
<dbReference type="EMBL" id="JASPKZ010007614">
    <property type="protein sequence ID" value="KAJ9583344.1"/>
    <property type="molecule type" value="Genomic_DNA"/>
</dbReference>
<feature type="non-terminal residue" evidence="1">
    <location>
        <position position="1"/>
    </location>
</feature>
<accession>A0AAD7ZMA2</accession>
<reference evidence="1" key="2">
    <citation type="submission" date="2023-05" db="EMBL/GenBank/DDBJ databases">
        <authorList>
            <person name="Fouks B."/>
        </authorList>
    </citation>
    <scope>NUCLEOTIDE SEQUENCE</scope>
    <source>
        <strain evidence="1">Stay&amp;Tobe</strain>
        <tissue evidence="1">Testes</tissue>
    </source>
</reference>
<organism evidence="1 2">
    <name type="scientific">Diploptera punctata</name>
    <name type="common">Pacific beetle cockroach</name>
    <dbReference type="NCBI Taxonomy" id="6984"/>
    <lineage>
        <taxon>Eukaryota</taxon>
        <taxon>Metazoa</taxon>
        <taxon>Ecdysozoa</taxon>
        <taxon>Arthropoda</taxon>
        <taxon>Hexapoda</taxon>
        <taxon>Insecta</taxon>
        <taxon>Pterygota</taxon>
        <taxon>Neoptera</taxon>
        <taxon>Polyneoptera</taxon>
        <taxon>Dictyoptera</taxon>
        <taxon>Blattodea</taxon>
        <taxon>Blaberoidea</taxon>
        <taxon>Blaberidae</taxon>
        <taxon>Diplopterinae</taxon>
        <taxon>Diploptera</taxon>
    </lineage>
</organism>
<keyword evidence="2" id="KW-1185">Reference proteome</keyword>